<gene>
    <name evidence="15" type="primary">feoB</name>
    <name evidence="15" type="ORF">I9W95_09500</name>
</gene>
<dbReference type="RefSeq" id="WP_225674240.1">
    <property type="nucleotide sequence ID" value="NZ_JAEDAH010000044.1"/>
</dbReference>
<accession>A0ABS7ZTW8</accession>
<comment type="caution">
    <text evidence="15">The sequence shown here is derived from an EMBL/GenBank/DDBJ whole genome shotgun (WGS) entry which is preliminary data.</text>
</comment>
<name>A0ABS7ZTW8_9GAMM</name>
<dbReference type="Pfam" id="PF02421">
    <property type="entry name" value="FeoB_N"/>
    <property type="match status" value="1"/>
</dbReference>
<comment type="subcellular location">
    <subcellularLocation>
        <location evidence="13">Cell inner membrane</location>
        <topology evidence="13">Multi-pass membrane protein</topology>
    </subcellularLocation>
    <subcellularLocation>
        <location evidence="1">Cell membrane</location>
        <topology evidence="1">Multi-pass membrane protein</topology>
    </subcellularLocation>
</comment>
<feature type="transmembrane region" description="Helical" evidence="13">
    <location>
        <begin position="343"/>
        <end position="369"/>
    </location>
</feature>
<proteinExistence type="inferred from homology"/>
<evidence type="ECO:0000256" key="2">
    <source>
        <dbReference type="ARBA" id="ARBA00022448"/>
    </source>
</evidence>
<keyword evidence="3" id="KW-1003">Cell membrane</keyword>
<reference evidence="15 16" key="1">
    <citation type="submission" date="2020-12" db="EMBL/GenBank/DDBJ databases">
        <title>Novel Thalassolituus-related marine hydrocarbonoclastic bacteria mediated algae-derived hydrocarbons mineralization in twilight zone of the northern South China Sea.</title>
        <authorList>
            <person name="Dong C."/>
        </authorList>
    </citation>
    <scope>NUCLEOTIDE SEQUENCE [LARGE SCALE GENOMIC DNA]</scope>
    <source>
        <strain evidence="15 16">IMCC1826</strain>
    </source>
</reference>
<evidence type="ECO:0000256" key="11">
    <source>
        <dbReference type="ARBA" id="ARBA00023136"/>
    </source>
</evidence>
<dbReference type="Pfam" id="PF17910">
    <property type="entry name" value="FeoB_Cyto"/>
    <property type="match status" value="1"/>
</dbReference>
<dbReference type="InterPro" id="IPR011642">
    <property type="entry name" value="Gate_dom"/>
</dbReference>
<dbReference type="Pfam" id="PF07664">
    <property type="entry name" value="FeoB_C"/>
    <property type="match status" value="1"/>
</dbReference>
<dbReference type="Proteomes" id="UP000714380">
    <property type="component" value="Unassembled WGS sequence"/>
</dbReference>
<dbReference type="PROSITE" id="PS51711">
    <property type="entry name" value="G_FEOB"/>
    <property type="match status" value="1"/>
</dbReference>
<evidence type="ECO:0000313" key="16">
    <source>
        <dbReference type="Proteomes" id="UP000714380"/>
    </source>
</evidence>
<dbReference type="InterPro" id="IPR030389">
    <property type="entry name" value="G_FEOB_dom"/>
</dbReference>
<evidence type="ECO:0000256" key="5">
    <source>
        <dbReference type="ARBA" id="ARBA00022692"/>
    </source>
</evidence>
<evidence type="ECO:0000256" key="1">
    <source>
        <dbReference type="ARBA" id="ARBA00004651"/>
    </source>
</evidence>
<dbReference type="Gene3D" id="1.10.287.1770">
    <property type="match status" value="1"/>
</dbReference>
<evidence type="ECO:0000256" key="10">
    <source>
        <dbReference type="ARBA" id="ARBA00023134"/>
    </source>
</evidence>
<dbReference type="InterPro" id="IPR003373">
    <property type="entry name" value="Fe2_transport_prot-B"/>
</dbReference>
<feature type="transmembrane region" description="Helical" evidence="13">
    <location>
        <begin position="428"/>
        <end position="452"/>
    </location>
</feature>
<dbReference type="NCBIfam" id="NF007105">
    <property type="entry name" value="PRK09554.1"/>
    <property type="match status" value="1"/>
</dbReference>
<feature type="transmembrane region" description="Helical" evidence="13">
    <location>
        <begin position="458"/>
        <end position="478"/>
    </location>
</feature>
<evidence type="ECO:0000256" key="13">
    <source>
        <dbReference type="RuleBase" id="RU362098"/>
    </source>
</evidence>
<keyword evidence="9" id="KW-0406">Ion transport</keyword>
<sequence>MKPAVIGVIGNPNCGKTTLFNALTGARQKVGNWPGVTVERKEGALNLRGISHKLVDLPGTYALDSHDDELSTDEKIAREFALSGEAQIIINILDASNLERNLFLTSQLLDMGIPVICAVNMLDVAEREGIHVDTQLLSQNLGVPVVPIVASTGRGIEELCRVMGHYLEHATVATPLLRLDDGLEAAVHELKDALQSTVDNPFWTATRVLENDAYAAEIVPESRRQTVIELATRLRAQLENSHRQPIDVLMANNRYRSVQHVLQPVLTINNRGRSLSERIDSWVLNRWLGIPFFFAIMYLMFIFAINVGGAFIDFFDIASATLFVDGTHYLMEQIGAPQWLATLLADGLGGGIQLVATFIPVIGGLYLFLSVIEDSGYMARAAFVMDRLMRAVGLPGKSFVPLIVGFGCNVPAVMAARTMDTEKDRLLTIAMAPFMSCGARLSVYALFAAAFFQENGALIVFSLYVLGIAMALLTGIALKNTLFKPDLTPFVMELPAYHVPTIKGVVFKTWERLKSFCMRAGKTIITVVVILSFLNSIGTDGSFGNENRENSVLSKIASAVTPVLSPLGVQDDNWPATVGIITGIFAKEAVVGTLDALYNPEDSGDAGEYDLLSGLTEAVTTIPDNLAGIADTFLDPLGLSLISADQTEEQGVHEGTFTSMSVLFGSQLAAFAYLVFVLLYTPCVATLGAMVREAGVRWMLFVAGWSTGLAYTTAVVVYQLGSFSSHPLSSSLWIAGCVAFIAICLMQMRRYGNQQNARYIPITNL</sequence>
<feature type="transmembrane region" description="Helical" evidence="13">
    <location>
        <begin position="730"/>
        <end position="748"/>
    </location>
</feature>
<dbReference type="CDD" id="cd01879">
    <property type="entry name" value="FeoB"/>
    <property type="match status" value="1"/>
</dbReference>
<feature type="transmembrane region" description="Helical" evidence="13">
    <location>
        <begin position="398"/>
        <end position="416"/>
    </location>
</feature>
<dbReference type="PRINTS" id="PR00326">
    <property type="entry name" value="GTP1OBG"/>
</dbReference>
<comment type="function">
    <text evidence="13">Probable transporter of a GTP-driven Fe(2+) uptake system.</text>
</comment>
<evidence type="ECO:0000256" key="6">
    <source>
        <dbReference type="ARBA" id="ARBA00022741"/>
    </source>
</evidence>
<keyword evidence="4 13" id="KW-0410">Iron transport</keyword>
<evidence type="ECO:0000259" key="14">
    <source>
        <dbReference type="PROSITE" id="PS51711"/>
    </source>
</evidence>
<dbReference type="SUPFAM" id="SSF52540">
    <property type="entry name" value="P-loop containing nucleoside triphosphate hydrolases"/>
    <property type="match status" value="1"/>
</dbReference>
<comment type="similarity">
    <text evidence="13">Belongs to the TRAFAC class TrmE-Era-EngA-EngB-Septin-like GTPase superfamily. FeoB GTPase (TC 9.A.8) family.</text>
</comment>
<keyword evidence="6" id="KW-0547">Nucleotide-binding</keyword>
<dbReference type="Gene3D" id="3.40.50.300">
    <property type="entry name" value="P-loop containing nucleotide triphosphate hydrolases"/>
    <property type="match status" value="1"/>
</dbReference>
<evidence type="ECO:0000256" key="9">
    <source>
        <dbReference type="ARBA" id="ARBA00023065"/>
    </source>
</evidence>
<evidence type="ECO:0000256" key="12">
    <source>
        <dbReference type="NCBIfam" id="TIGR00437"/>
    </source>
</evidence>
<evidence type="ECO:0000256" key="8">
    <source>
        <dbReference type="ARBA" id="ARBA00023004"/>
    </source>
</evidence>
<dbReference type="Pfam" id="PF07670">
    <property type="entry name" value="Gate"/>
    <property type="match status" value="2"/>
</dbReference>
<keyword evidence="2 13" id="KW-0813">Transport</keyword>
<feature type="domain" description="FeoB-type G" evidence="14">
    <location>
        <begin position="3"/>
        <end position="169"/>
    </location>
</feature>
<dbReference type="InterPro" id="IPR027417">
    <property type="entry name" value="P-loop_NTPase"/>
</dbReference>
<dbReference type="InterPro" id="IPR011640">
    <property type="entry name" value="Fe2_transport_prot_B_C"/>
</dbReference>
<keyword evidence="11 13" id="KW-0472">Membrane</keyword>
<keyword evidence="8 13" id="KW-0408">Iron</keyword>
<dbReference type="InterPro" id="IPR005225">
    <property type="entry name" value="Small_GTP-bd"/>
</dbReference>
<keyword evidence="5 13" id="KW-0812">Transmembrane</keyword>
<evidence type="ECO:0000313" key="15">
    <source>
        <dbReference type="EMBL" id="MCA6063841.1"/>
    </source>
</evidence>
<dbReference type="PANTHER" id="PTHR43185:SF1">
    <property type="entry name" value="FE(2+) TRANSPORTER FEOB"/>
    <property type="match status" value="1"/>
</dbReference>
<protein>
    <recommendedName>
        <fullName evidence="12 13">Ferrous iron transport protein B</fullName>
    </recommendedName>
</protein>
<dbReference type="InterPro" id="IPR041069">
    <property type="entry name" value="FeoB_Cyto"/>
</dbReference>
<evidence type="ECO:0000256" key="4">
    <source>
        <dbReference type="ARBA" id="ARBA00022496"/>
    </source>
</evidence>
<dbReference type="InterPro" id="IPR006073">
    <property type="entry name" value="GTP-bd"/>
</dbReference>
<organism evidence="15 16">
    <name type="scientific">Thalassolituus marinus</name>
    <dbReference type="NCBI Taxonomy" id="671053"/>
    <lineage>
        <taxon>Bacteria</taxon>
        <taxon>Pseudomonadati</taxon>
        <taxon>Pseudomonadota</taxon>
        <taxon>Gammaproteobacteria</taxon>
        <taxon>Oceanospirillales</taxon>
        <taxon>Oceanospirillaceae</taxon>
        <taxon>Thalassolituus</taxon>
    </lineage>
</organism>
<feature type="transmembrane region" description="Helical" evidence="13">
    <location>
        <begin position="670"/>
        <end position="691"/>
    </location>
</feature>
<dbReference type="NCBIfam" id="TIGR00231">
    <property type="entry name" value="small_GTP"/>
    <property type="match status" value="1"/>
</dbReference>
<feature type="transmembrane region" description="Helical" evidence="13">
    <location>
        <begin position="283"/>
        <end position="305"/>
    </location>
</feature>
<dbReference type="PANTHER" id="PTHR43185">
    <property type="entry name" value="FERROUS IRON TRANSPORT PROTEIN B"/>
    <property type="match status" value="1"/>
</dbReference>
<evidence type="ECO:0000256" key="7">
    <source>
        <dbReference type="ARBA" id="ARBA00022989"/>
    </source>
</evidence>
<keyword evidence="16" id="KW-1185">Reference proteome</keyword>
<keyword evidence="10 13" id="KW-0342">GTP-binding</keyword>
<keyword evidence="7 13" id="KW-1133">Transmembrane helix</keyword>
<evidence type="ECO:0000256" key="3">
    <source>
        <dbReference type="ARBA" id="ARBA00022475"/>
    </source>
</evidence>
<dbReference type="EMBL" id="JAEDAH010000044">
    <property type="protein sequence ID" value="MCA6063841.1"/>
    <property type="molecule type" value="Genomic_DNA"/>
</dbReference>
<feature type="transmembrane region" description="Helical" evidence="13">
    <location>
        <begin position="698"/>
        <end position="718"/>
    </location>
</feature>
<dbReference type="NCBIfam" id="TIGR00437">
    <property type="entry name" value="feoB"/>
    <property type="match status" value="1"/>
</dbReference>
<dbReference type="InterPro" id="IPR050860">
    <property type="entry name" value="FeoB_GTPase"/>
</dbReference>